<dbReference type="EMBL" id="ANMO01000203">
    <property type="protein sequence ID" value="EMB14894.1"/>
    <property type="molecule type" value="Genomic_DNA"/>
</dbReference>
<accession>M2AY26</accession>
<reference evidence="2" key="1">
    <citation type="submission" date="2012-11" db="EMBL/GenBank/DDBJ databases">
        <title>Permanent draft genomes of Rhodopirellula europaea strain SH398 and 6C.</title>
        <authorList>
            <person name="Richter M."/>
            <person name="Richter-Heitmann T."/>
            <person name="Frank C."/>
            <person name="Harder J."/>
            <person name="Glockner F.O."/>
        </authorList>
    </citation>
    <scope>NUCLEOTIDE SEQUENCE</scope>
    <source>
        <strain evidence="2">6C</strain>
    </source>
</reference>
<proteinExistence type="predicted"/>
<evidence type="ECO:0000256" key="1">
    <source>
        <dbReference type="SAM" id="MobiDB-lite"/>
    </source>
</evidence>
<dbReference type="AlphaFoldDB" id="M2AY26"/>
<feature type="compositionally biased region" description="Basic and acidic residues" evidence="1">
    <location>
        <begin position="44"/>
        <end position="57"/>
    </location>
</feature>
<sequence>MVHFGILLGISNQGTLARLTPKGDATLFFCEALDDENCPPPCSRRSDAILDGERDGEAVSNESHSDLQPIRGLD</sequence>
<gene>
    <name evidence="2" type="ORF">RE6C_04352</name>
</gene>
<feature type="region of interest" description="Disordered" evidence="1">
    <location>
        <begin position="44"/>
        <end position="74"/>
    </location>
</feature>
<organism evidence="2 3">
    <name type="scientific">Rhodopirellula europaea 6C</name>
    <dbReference type="NCBI Taxonomy" id="1263867"/>
    <lineage>
        <taxon>Bacteria</taxon>
        <taxon>Pseudomonadati</taxon>
        <taxon>Planctomycetota</taxon>
        <taxon>Planctomycetia</taxon>
        <taxon>Pirellulales</taxon>
        <taxon>Pirellulaceae</taxon>
        <taxon>Rhodopirellula</taxon>
    </lineage>
</organism>
<name>M2AY26_9BACT</name>
<keyword evidence="3" id="KW-1185">Reference proteome</keyword>
<protein>
    <submittedName>
        <fullName evidence="2">Uncharacterized protein</fullName>
    </submittedName>
</protein>
<evidence type="ECO:0000313" key="3">
    <source>
        <dbReference type="Proteomes" id="UP000011529"/>
    </source>
</evidence>
<evidence type="ECO:0000313" key="2">
    <source>
        <dbReference type="EMBL" id="EMB14894.1"/>
    </source>
</evidence>
<reference evidence="2" key="2">
    <citation type="journal article" date="2013" name="Mar. Genomics">
        <title>Expression of sulfatases in Rhodopirellula baltica and the diversity of sulfatases in the genus Rhodopirellula.</title>
        <authorList>
            <person name="Wegner C.E."/>
            <person name="Richter-Heitmann T."/>
            <person name="Klindworth A."/>
            <person name="Klockow C."/>
            <person name="Richter M."/>
            <person name="Achstetter T."/>
            <person name="Glockner F.O."/>
            <person name="Harder J."/>
        </authorList>
    </citation>
    <scope>NUCLEOTIDE SEQUENCE [LARGE SCALE GENOMIC DNA]</scope>
    <source>
        <strain evidence="2">6C</strain>
    </source>
</reference>
<dbReference type="PATRIC" id="fig|1263867.3.peg.4666"/>
<dbReference type="Proteomes" id="UP000011529">
    <property type="component" value="Unassembled WGS sequence"/>
</dbReference>
<comment type="caution">
    <text evidence="2">The sequence shown here is derived from an EMBL/GenBank/DDBJ whole genome shotgun (WGS) entry which is preliminary data.</text>
</comment>